<organism evidence="6 7">
    <name type="scientific">Xanthobacter tagetidis</name>
    <dbReference type="NCBI Taxonomy" id="60216"/>
    <lineage>
        <taxon>Bacteria</taxon>
        <taxon>Pseudomonadati</taxon>
        <taxon>Pseudomonadota</taxon>
        <taxon>Alphaproteobacteria</taxon>
        <taxon>Hyphomicrobiales</taxon>
        <taxon>Xanthobacteraceae</taxon>
        <taxon>Xanthobacter</taxon>
    </lineage>
</organism>
<comment type="caution">
    <text evidence="6">The sequence shown here is derived from an EMBL/GenBank/DDBJ whole genome shotgun (WGS) entry which is preliminary data.</text>
</comment>
<dbReference type="InterPro" id="IPR058625">
    <property type="entry name" value="MdtA-like_BSH"/>
</dbReference>
<evidence type="ECO:0000259" key="5">
    <source>
        <dbReference type="Pfam" id="PF25917"/>
    </source>
</evidence>
<comment type="subcellular location">
    <subcellularLocation>
        <location evidence="1">Cell envelope</location>
    </subcellularLocation>
</comment>
<dbReference type="PANTHER" id="PTHR32347">
    <property type="entry name" value="EFFLUX SYSTEM COMPONENT YKNX-RELATED"/>
    <property type="match status" value="1"/>
</dbReference>
<feature type="domain" description="Multidrug resistance protein MdtA-like barrel-sandwich hybrid" evidence="5">
    <location>
        <begin position="46"/>
        <end position="230"/>
    </location>
</feature>
<dbReference type="SUPFAM" id="SSF111369">
    <property type="entry name" value="HlyD-like secretion proteins"/>
    <property type="match status" value="3"/>
</dbReference>
<keyword evidence="7" id="KW-1185">Reference proteome</keyword>
<evidence type="ECO:0000256" key="4">
    <source>
        <dbReference type="SAM" id="SignalP"/>
    </source>
</evidence>
<dbReference type="Pfam" id="PF25917">
    <property type="entry name" value="BSH_RND"/>
    <property type="match status" value="1"/>
</dbReference>
<dbReference type="Gene3D" id="1.10.287.470">
    <property type="entry name" value="Helix hairpin bin"/>
    <property type="match status" value="3"/>
</dbReference>
<evidence type="ECO:0000256" key="3">
    <source>
        <dbReference type="SAM" id="Coils"/>
    </source>
</evidence>
<gene>
    <name evidence="6" type="ORF">D9R14_01290</name>
</gene>
<dbReference type="InterPro" id="IPR050465">
    <property type="entry name" value="UPF0194_transport"/>
</dbReference>
<proteinExistence type="predicted"/>
<dbReference type="PANTHER" id="PTHR32347:SF23">
    <property type="entry name" value="BLL5650 PROTEIN"/>
    <property type="match status" value="1"/>
</dbReference>
<name>A0A3L7AMC7_9HYPH</name>
<feature type="coiled-coil region" evidence="3">
    <location>
        <begin position="147"/>
        <end position="200"/>
    </location>
</feature>
<dbReference type="GO" id="GO:0030313">
    <property type="term" value="C:cell envelope"/>
    <property type="evidence" value="ECO:0007669"/>
    <property type="project" value="UniProtKB-SubCell"/>
</dbReference>
<feature type="coiled-coil region" evidence="3">
    <location>
        <begin position="70"/>
        <end position="102"/>
    </location>
</feature>
<evidence type="ECO:0000313" key="7">
    <source>
        <dbReference type="Proteomes" id="UP000269692"/>
    </source>
</evidence>
<dbReference type="Gene3D" id="2.40.50.100">
    <property type="match status" value="2"/>
</dbReference>
<sequence length="325" mass="34735">MCPIHRLRRASFAGLLAIMPLALAACGQNGAQVFSGYVEGDLLFIGPEEAGRLTGLAVREGDKVKAGDVLARVEDDLQQAEVRAAEAQLKQAQAQLENARSPLQRPEEIAILEASETRATSALDLSRIELARQKQLVPKGASSQANLDAAQHDYDEKQAALDEARRRISAAGIAAREHEIEAAQQAADAAKAQLEVARIRLARRALKAPADGAVQTVYYRVGELVPEGRPVVSVLPPGLVKVRFFVPEAALPKVAVGQEIDATCDGCPPLKARVSFIADAAEYTPPIIYSREERAKLVYLVEARPADPAAARPGQPVSVTLGPKP</sequence>
<dbReference type="Gene3D" id="2.40.30.170">
    <property type="match status" value="1"/>
</dbReference>
<dbReference type="AlphaFoldDB" id="A0A3L7AMC7"/>
<feature type="signal peptide" evidence="4">
    <location>
        <begin position="1"/>
        <end position="24"/>
    </location>
</feature>
<keyword evidence="4" id="KW-0732">Signal</keyword>
<evidence type="ECO:0000313" key="6">
    <source>
        <dbReference type="EMBL" id="RLP81663.1"/>
    </source>
</evidence>
<keyword evidence="2 3" id="KW-0175">Coiled coil</keyword>
<accession>A0A3L7AMC7</accession>
<dbReference type="Proteomes" id="UP000269692">
    <property type="component" value="Unassembled WGS sequence"/>
</dbReference>
<evidence type="ECO:0000256" key="1">
    <source>
        <dbReference type="ARBA" id="ARBA00004196"/>
    </source>
</evidence>
<reference evidence="6 7" key="1">
    <citation type="submission" date="2018-10" db="EMBL/GenBank/DDBJ databases">
        <title>Xanthobacter tagetidis genome sequencing and assembly.</title>
        <authorList>
            <person name="Maclea K.S."/>
            <person name="Goen A.E."/>
            <person name="Fatima S.A."/>
        </authorList>
    </citation>
    <scope>NUCLEOTIDE SEQUENCE [LARGE SCALE GENOMIC DNA]</scope>
    <source>
        <strain evidence="6 7">ATCC 700314</strain>
    </source>
</reference>
<dbReference type="OrthoDB" id="9809385at2"/>
<protein>
    <submittedName>
        <fullName evidence="6">HlyD family efflux transporter periplasmic adaptor subunit</fullName>
    </submittedName>
</protein>
<dbReference type="EMBL" id="RCTF01000001">
    <property type="protein sequence ID" value="RLP81663.1"/>
    <property type="molecule type" value="Genomic_DNA"/>
</dbReference>
<dbReference type="RefSeq" id="WP_121621478.1">
    <property type="nucleotide sequence ID" value="NZ_JACIIW010000004.1"/>
</dbReference>
<dbReference type="PROSITE" id="PS51257">
    <property type="entry name" value="PROKAR_LIPOPROTEIN"/>
    <property type="match status" value="1"/>
</dbReference>
<feature type="chain" id="PRO_5018015965" evidence="4">
    <location>
        <begin position="25"/>
        <end position="325"/>
    </location>
</feature>
<evidence type="ECO:0000256" key="2">
    <source>
        <dbReference type="ARBA" id="ARBA00023054"/>
    </source>
</evidence>